<evidence type="ECO:0000313" key="2">
    <source>
        <dbReference type="Proteomes" id="UP000886523"/>
    </source>
</evidence>
<proteinExistence type="predicted"/>
<comment type="caution">
    <text evidence="1">The sequence shown here is derived from an EMBL/GenBank/DDBJ whole genome shotgun (WGS) entry which is preliminary data.</text>
</comment>
<protein>
    <submittedName>
        <fullName evidence="1">Uncharacterized protein</fullName>
    </submittedName>
</protein>
<gene>
    <name evidence="1" type="ORF">BS47DRAFT_176967</name>
</gene>
<accession>A0A9P6ANN2</accession>
<reference evidence="1" key="1">
    <citation type="journal article" date="2020" name="Nat. Commun.">
        <title>Large-scale genome sequencing of mycorrhizal fungi provides insights into the early evolution of symbiotic traits.</title>
        <authorList>
            <person name="Miyauchi S."/>
            <person name="Kiss E."/>
            <person name="Kuo A."/>
            <person name="Drula E."/>
            <person name="Kohler A."/>
            <person name="Sanchez-Garcia M."/>
            <person name="Morin E."/>
            <person name="Andreopoulos B."/>
            <person name="Barry K.W."/>
            <person name="Bonito G."/>
            <person name="Buee M."/>
            <person name="Carver A."/>
            <person name="Chen C."/>
            <person name="Cichocki N."/>
            <person name="Clum A."/>
            <person name="Culley D."/>
            <person name="Crous P.W."/>
            <person name="Fauchery L."/>
            <person name="Girlanda M."/>
            <person name="Hayes R.D."/>
            <person name="Keri Z."/>
            <person name="LaButti K."/>
            <person name="Lipzen A."/>
            <person name="Lombard V."/>
            <person name="Magnuson J."/>
            <person name="Maillard F."/>
            <person name="Murat C."/>
            <person name="Nolan M."/>
            <person name="Ohm R.A."/>
            <person name="Pangilinan J."/>
            <person name="Pereira M.F."/>
            <person name="Perotto S."/>
            <person name="Peter M."/>
            <person name="Pfister S."/>
            <person name="Riley R."/>
            <person name="Sitrit Y."/>
            <person name="Stielow J.B."/>
            <person name="Szollosi G."/>
            <person name="Zifcakova L."/>
            <person name="Stursova M."/>
            <person name="Spatafora J.W."/>
            <person name="Tedersoo L."/>
            <person name="Vaario L.M."/>
            <person name="Yamada A."/>
            <person name="Yan M."/>
            <person name="Wang P."/>
            <person name="Xu J."/>
            <person name="Bruns T."/>
            <person name="Baldrian P."/>
            <person name="Vilgalys R."/>
            <person name="Dunand C."/>
            <person name="Henrissat B."/>
            <person name="Grigoriev I.V."/>
            <person name="Hibbett D."/>
            <person name="Nagy L.G."/>
            <person name="Martin F.M."/>
        </authorList>
    </citation>
    <scope>NUCLEOTIDE SEQUENCE</scope>
    <source>
        <strain evidence="1">UP504</strain>
    </source>
</reference>
<name>A0A9P6ANN2_9AGAM</name>
<organism evidence="1 2">
    <name type="scientific">Hydnum rufescens UP504</name>
    <dbReference type="NCBI Taxonomy" id="1448309"/>
    <lineage>
        <taxon>Eukaryota</taxon>
        <taxon>Fungi</taxon>
        <taxon>Dikarya</taxon>
        <taxon>Basidiomycota</taxon>
        <taxon>Agaricomycotina</taxon>
        <taxon>Agaricomycetes</taxon>
        <taxon>Cantharellales</taxon>
        <taxon>Hydnaceae</taxon>
        <taxon>Hydnum</taxon>
    </lineage>
</organism>
<dbReference type="Proteomes" id="UP000886523">
    <property type="component" value="Unassembled WGS sequence"/>
</dbReference>
<evidence type="ECO:0000313" key="1">
    <source>
        <dbReference type="EMBL" id="KAF9509165.1"/>
    </source>
</evidence>
<sequence length="161" mass="18123">MALADFWLYLWPSCSSRLDISFSRIGDTPHYSFNDPYQAIDKIERLMHRVLGNSPAAAARVRDQAKDLEYWKIIKTCECLGLCIFCLTAPFLERTIEECWLGVASNCMSLRFQSDNIGSPFCPKKWSDSHDSSAAVCGSFPVVDSDLSASSDKIEEELCTF</sequence>
<dbReference type="AlphaFoldDB" id="A0A9P6ANN2"/>
<keyword evidence="2" id="KW-1185">Reference proteome</keyword>
<dbReference type="EMBL" id="MU129041">
    <property type="protein sequence ID" value="KAF9509165.1"/>
    <property type="molecule type" value="Genomic_DNA"/>
</dbReference>